<organism evidence="1 2">
    <name type="scientific">Parathielavia hyrcaniae</name>
    <dbReference type="NCBI Taxonomy" id="113614"/>
    <lineage>
        <taxon>Eukaryota</taxon>
        <taxon>Fungi</taxon>
        <taxon>Dikarya</taxon>
        <taxon>Ascomycota</taxon>
        <taxon>Pezizomycotina</taxon>
        <taxon>Sordariomycetes</taxon>
        <taxon>Sordariomycetidae</taxon>
        <taxon>Sordariales</taxon>
        <taxon>Chaetomiaceae</taxon>
        <taxon>Parathielavia</taxon>
    </lineage>
</organism>
<dbReference type="EMBL" id="MU863630">
    <property type="protein sequence ID" value="KAK4102882.1"/>
    <property type="molecule type" value="Genomic_DNA"/>
</dbReference>
<comment type="caution">
    <text evidence="1">The sequence shown here is derived from an EMBL/GenBank/DDBJ whole genome shotgun (WGS) entry which is preliminary data.</text>
</comment>
<name>A0AAN6T3P6_9PEZI</name>
<accession>A0AAN6T3P6</accession>
<proteinExistence type="predicted"/>
<reference evidence="1" key="1">
    <citation type="journal article" date="2023" name="Mol. Phylogenet. Evol.">
        <title>Genome-scale phylogeny and comparative genomics of the fungal order Sordariales.</title>
        <authorList>
            <person name="Hensen N."/>
            <person name="Bonometti L."/>
            <person name="Westerberg I."/>
            <person name="Brannstrom I.O."/>
            <person name="Guillou S."/>
            <person name="Cros-Aarteil S."/>
            <person name="Calhoun S."/>
            <person name="Haridas S."/>
            <person name="Kuo A."/>
            <person name="Mondo S."/>
            <person name="Pangilinan J."/>
            <person name="Riley R."/>
            <person name="LaButti K."/>
            <person name="Andreopoulos B."/>
            <person name="Lipzen A."/>
            <person name="Chen C."/>
            <person name="Yan M."/>
            <person name="Daum C."/>
            <person name="Ng V."/>
            <person name="Clum A."/>
            <person name="Steindorff A."/>
            <person name="Ohm R.A."/>
            <person name="Martin F."/>
            <person name="Silar P."/>
            <person name="Natvig D.O."/>
            <person name="Lalanne C."/>
            <person name="Gautier V."/>
            <person name="Ament-Velasquez S.L."/>
            <person name="Kruys A."/>
            <person name="Hutchinson M.I."/>
            <person name="Powell A.J."/>
            <person name="Barry K."/>
            <person name="Miller A.N."/>
            <person name="Grigoriev I.V."/>
            <person name="Debuchy R."/>
            <person name="Gladieux P."/>
            <person name="Hiltunen Thoren M."/>
            <person name="Johannesson H."/>
        </authorList>
    </citation>
    <scope>NUCLEOTIDE SEQUENCE</scope>
    <source>
        <strain evidence="1">CBS 757.83</strain>
    </source>
</reference>
<dbReference type="AlphaFoldDB" id="A0AAN6T3P6"/>
<reference evidence="1" key="2">
    <citation type="submission" date="2023-05" db="EMBL/GenBank/DDBJ databases">
        <authorList>
            <consortium name="Lawrence Berkeley National Laboratory"/>
            <person name="Steindorff A."/>
            <person name="Hensen N."/>
            <person name="Bonometti L."/>
            <person name="Westerberg I."/>
            <person name="Brannstrom I.O."/>
            <person name="Guillou S."/>
            <person name="Cros-Aarteil S."/>
            <person name="Calhoun S."/>
            <person name="Haridas S."/>
            <person name="Kuo A."/>
            <person name="Mondo S."/>
            <person name="Pangilinan J."/>
            <person name="Riley R."/>
            <person name="Labutti K."/>
            <person name="Andreopoulos B."/>
            <person name="Lipzen A."/>
            <person name="Chen C."/>
            <person name="Yanf M."/>
            <person name="Daum C."/>
            <person name="Ng V."/>
            <person name="Clum A."/>
            <person name="Ohm R."/>
            <person name="Martin F."/>
            <person name="Silar P."/>
            <person name="Natvig D."/>
            <person name="Lalanne C."/>
            <person name="Gautier V."/>
            <person name="Ament-Velasquez S.L."/>
            <person name="Kruys A."/>
            <person name="Hutchinson M.I."/>
            <person name="Powell A.J."/>
            <person name="Barry K."/>
            <person name="Miller A.N."/>
            <person name="Grigoriev I.V."/>
            <person name="Debuchy R."/>
            <person name="Gladieux P."/>
            <person name="Thoren M.H."/>
            <person name="Johannesson H."/>
        </authorList>
    </citation>
    <scope>NUCLEOTIDE SEQUENCE</scope>
    <source>
        <strain evidence="1">CBS 757.83</strain>
    </source>
</reference>
<protein>
    <submittedName>
        <fullName evidence="1">Uncharacterized protein</fullName>
    </submittedName>
</protein>
<evidence type="ECO:0000313" key="2">
    <source>
        <dbReference type="Proteomes" id="UP001305647"/>
    </source>
</evidence>
<sequence length="76" mass="8646">MSPRSVAFLRFASPKPSQLLWTWRPLSRHPRELHLFLASSSNSVLLNPVGLSKSALAATIWRECCSGRRCHGRWET</sequence>
<keyword evidence="2" id="KW-1185">Reference proteome</keyword>
<dbReference type="Proteomes" id="UP001305647">
    <property type="component" value="Unassembled WGS sequence"/>
</dbReference>
<evidence type="ECO:0000313" key="1">
    <source>
        <dbReference type="EMBL" id="KAK4102882.1"/>
    </source>
</evidence>
<gene>
    <name evidence="1" type="ORF">N658DRAFT_327678</name>
</gene>